<accession>A0A1W1BYE3</accession>
<evidence type="ECO:0008006" key="3">
    <source>
        <dbReference type="Google" id="ProtNLM"/>
    </source>
</evidence>
<feature type="coiled-coil region" evidence="1">
    <location>
        <begin position="7"/>
        <end position="65"/>
    </location>
</feature>
<reference evidence="2" key="1">
    <citation type="submission" date="2016-10" db="EMBL/GenBank/DDBJ databases">
        <authorList>
            <person name="de Groot N.N."/>
        </authorList>
    </citation>
    <scope>NUCLEOTIDE SEQUENCE</scope>
</reference>
<proteinExistence type="predicted"/>
<gene>
    <name evidence="2" type="ORF">MNB_SUP05-5-1086</name>
</gene>
<evidence type="ECO:0000313" key="2">
    <source>
        <dbReference type="EMBL" id="SFV58462.1"/>
    </source>
</evidence>
<evidence type="ECO:0000256" key="1">
    <source>
        <dbReference type="SAM" id="Coils"/>
    </source>
</evidence>
<dbReference type="AlphaFoldDB" id="A0A1W1BYE3"/>
<name>A0A1W1BYE3_9ZZZZ</name>
<protein>
    <recommendedName>
        <fullName evidence="3">DUF484 family protein</fullName>
    </recommendedName>
</protein>
<dbReference type="PANTHER" id="PTHR38765:SF1">
    <property type="entry name" value="DUF484 DOMAIN-CONTAINING PROTEIN"/>
    <property type="match status" value="1"/>
</dbReference>
<keyword evidence="1" id="KW-0175">Coiled coil</keyword>
<dbReference type="InterPro" id="IPR029016">
    <property type="entry name" value="GAF-like_dom_sf"/>
</dbReference>
<dbReference type="InterPro" id="IPR007435">
    <property type="entry name" value="DUF484"/>
</dbReference>
<dbReference type="Pfam" id="PF04340">
    <property type="entry name" value="DUF484"/>
    <property type="match status" value="1"/>
</dbReference>
<sequence length="200" mass="23479">MNKKQVKEYLEKNLDFLDKNLDLLQKMEIPHPKGIGTISLLERQVEALREQNEKLTKQITQFAKIAKLNYEEQLKVQNFVIKLLNTKNNTQITNLFNKEFIKLFDLEESSVLLWQNNNKKDYQHLLRYLEDDLVFCGFLKKAELKSLFKKDYQSIAMLSLGTKSNKGLMIFTAKDSRFLDNNLATDLLEFIAKITNNIIK</sequence>
<dbReference type="PANTHER" id="PTHR38765">
    <property type="entry name" value="DUF484 DOMAIN-CONTAINING PROTEIN"/>
    <property type="match status" value="1"/>
</dbReference>
<organism evidence="2">
    <name type="scientific">hydrothermal vent metagenome</name>
    <dbReference type="NCBI Taxonomy" id="652676"/>
    <lineage>
        <taxon>unclassified sequences</taxon>
        <taxon>metagenomes</taxon>
        <taxon>ecological metagenomes</taxon>
    </lineage>
</organism>
<dbReference type="Gene3D" id="3.30.450.40">
    <property type="match status" value="1"/>
</dbReference>
<dbReference type="EMBL" id="FPHJ01000024">
    <property type="protein sequence ID" value="SFV58462.1"/>
    <property type="molecule type" value="Genomic_DNA"/>
</dbReference>